<keyword evidence="4" id="KW-0807">Transducer</keyword>
<dbReference type="InterPro" id="IPR020472">
    <property type="entry name" value="WD40_PAC1"/>
</dbReference>
<keyword evidence="8" id="KW-1185">Reference proteome</keyword>
<proteinExistence type="inferred from homology"/>
<dbReference type="InterPro" id="IPR015943">
    <property type="entry name" value="WD40/YVTN_repeat-like_dom_sf"/>
</dbReference>
<feature type="repeat" description="WD" evidence="5">
    <location>
        <begin position="105"/>
        <end position="146"/>
    </location>
</feature>
<dbReference type="InterPro" id="IPR001632">
    <property type="entry name" value="WD40_G-protein_beta-like"/>
</dbReference>
<dbReference type="SMART" id="SM00320">
    <property type="entry name" value="WD40"/>
    <property type="match status" value="7"/>
</dbReference>
<feature type="compositionally biased region" description="Basic and acidic residues" evidence="6">
    <location>
        <begin position="21"/>
        <end position="39"/>
    </location>
</feature>
<dbReference type="PIRSF" id="PIRSF002394">
    <property type="entry name" value="GN-bd_beta"/>
    <property type="match status" value="1"/>
</dbReference>
<evidence type="ECO:0000256" key="6">
    <source>
        <dbReference type="SAM" id="MobiDB-lite"/>
    </source>
</evidence>
<feature type="repeat" description="WD" evidence="5">
    <location>
        <begin position="329"/>
        <end position="363"/>
    </location>
</feature>
<dbReference type="InterPro" id="IPR001680">
    <property type="entry name" value="WD40_rpt"/>
</dbReference>
<dbReference type="FunFam" id="2.130.10.10:FF:000020">
    <property type="entry name" value="Guanine nucleotide-binding protein beta subunit"/>
    <property type="match status" value="1"/>
</dbReference>
<comment type="similarity">
    <text evidence="1">Belongs to the WD repeat G protein beta family.</text>
</comment>
<dbReference type="PROSITE" id="PS50294">
    <property type="entry name" value="WD_REPEATS_REGION"/>
    <property type="match status" value="4"/>
</dbReference>
<evidence type="ECO:0000313" key="7">
    <source>
        <dbReference type="EMBL" id="OAA78819.1"/>
    </source>
</evidence>
<keyword evidence="2 5" id="KW-0853">WD repeat</keyword>
<comment type="caution">
    <text evidence="7">The sequence shown here is derived from an EMBL/GenBank/DDBJ whole genome shotgun (WGS) entry which is preliminary data.</text>
</comment>
<dbReference type="EMBL" id="AZHF01000002">
    <property type="protein sequence ID" value="OAA78819.1"/>
    <property type="molecule type" value="Genomic_DNA"/>
</dbReference>
<dbReference type="PRINTS" id="PR00320">
    <property type="entry name" value="GPROTEINBRPT"/>
</dbReference>
<dbReference type="STRING" id="1081108.A0A168I6A8"/>
<dbReference type="GO" id="GO:0007165">
    <property type="term" value="P:signal transduction"/>
    <property type="evidence" value="ECO:0007669"/>
    <property type="project" value="UniProtKB-KW"/>
</dbReference>
<evidence type="ECO:0000256" key="4">
    <source>
        <dbReference type="ARBA" id="ARBA00023224"/>
    </source>
</evidence>
<feature type="repeat" description="WD" evidence="5">
    <location>
        <begin position="235"/>
        <end position="277"/>
    </location>
</feature>
<sequence>MNSQGQNDVSPEAMQARIQQARREAENLKDRIKRKKDELADTTLANGDTGPSPITASSIPHFPSPICCIYPNVNADRCLRIVRAVAQQAHEPIPKNQLMKAKRTLKGHLAKIYAMHWSTDRRHLVSASQDGKLIIWDAYTTNKVHAIPLRSSWVMTCAYAPSGNFVACGGLDNICSIYNLNQQRDGPTRVARELSGHAGYLSCCRFINDRSILTSSGDMTCIKWDIETGQRITEFADHLGDVMSISLNPTNQNTFISGACDAFAKLWDIRAGKAVQTFAGHESDINAIQFFPDGHSFVTGSDDATCRLFDIRADRELNVYGSESILCGITSVATSVSGRLLFAGYDDYECKVWDVTRGEKVGSLVGHENRVSCLGVSNDGISLCTGSWDSLLKIWAY</sequence>
<accession>A0A168I6A8</accession>
<keyword evidence="3" id="KW-0677">Repeat</keyword>
<gene>
    <name evidence="7" type="ORF">LEL_02305</name>
</gene>
<evidence type="ECO:0000256" key="5">
    <source>
        <dbReference type="PROSITE-ProRule" id="PRU00221"/>
    </source>
</evidence>
<dbReference type="CDD" id="cd00200">
    <property type="entry name" value="WD40"/>
    <property type="match status" value="1"/>
</dbReference>
<dbReference type="AlphaFoldDB" id="A0A168I6A8"/>
<feature type="repeat" description="WD" evidence="5">
    <location>
        <begin position="364"/>
        <end position="397"/>
    </location>
</feature>
<protein>
    <submittedName>
        <fullName evidence="7">Heterotrimeric G protein beta subunit</fullName>
    </submittedName>
</protein>
<dbReference type="Proteomes" id="UP000076881">
    <property type="component" value="Unassembled WGS sequence"/>
</dbReference>
<name>A0A168I6A8_CORDF</name>
<dbReference type="PRINTS" id="PR00319">
    <property type="entry name" value="GPROTEINB"/>
</dbReference>
<feature type="repeat" description="WD" evidence="5">
    <location>
        <begin position="194"/>
        <end position="234"/>
    </location>
</feature>
<dbReference type="Gene3D" id="2.130.10.10">
    <property type="entry name" value="YVTN repeat-like/Quinoprotein amine dehydrogenase"/>
    <property type="match status" value="1"/>
</dbReference>
<feature type="repeat" description="WD" evidence="5">
    <location>
        <begin position="278"/>
        <end position="319"/>
    </location>
</feature>
<dbReference type="PROSITE" id="PS50082">
    <property type="entry name" value="WD_REPEATS_2"/>
    <property type="match status" value="6"/>
</dbReference>
<dbReference type="InterPro" id="IPR016346">
    <property type="entry name" value="G-protein_beta_1-5"/>
</dbReference>
<dbReference type="Pfam" id="PF25391">
    <property type="entry name" value="WD40_Gbeta"/>
    <property type="match status" value="1"/>
</dbReference>
<dbReference type="InterPro" id="IPR036322">
    <property type="entry name" value="WD40_repeat_dom_sf"/>
</dbReference>
<reference evidence="7 8" key="1">
    <citation type="journal article" date="2016" name="Genome Biol. Evol.">
        <title>Divergent and convergent evolution of fungal pathogenicity.</title>
        <authorList>
            <person name="Shang Y."/>
            <person name="Xiao G."/>
            <person name="Zheng P."/>
            <person name="Cen K."/>
            <person name="Zhan S."/>
            <person name="Wang C."/>
        </authorList>
    </citation>
    <scope>NUCLEOTIDE SEQUENCE [LARGE SCALE GENOMIC DNA]</scope>
    <source>
        <strain evidence="7 8">RCEF 1005</strain>
    </source>
</reference>
<feature type="region of interest" description="Disordered" evidence="6">
    <location>
        <begin position="1"/>
        <end position="56"/>
    </location>
</feature>
<organism evidence="7 8">
    <name type="scientific">Akanthomyces lecanii RCEF 1005</name>
    <dbReference type="NCBI Taxonomy" id="1081108"/>
    <lineage>
        <taxon>Eukaryota</taxon>
        <taxon>Fungi</taxon>
        <taxon>Dikarya</taxon>
        <taxon>Ascomycota</taxon>
        <taxon>Pezizomycotina</taxon>
        <taxon>Sordariomycetes</taxon>
        <taxon>Hypocreomycetidae</taxon>
        <taxon>Hypocreales</taxon>
        <taxon>Cordycipitaceae</taxon>
        <taxon>Akanthomyces</taxon>
        <taxon>Cordyceps confragosa</taxon>
    </lineage>
</organism>
<dbReference type="PANTHER" id="PTHR19850">
    <property type="entry name" value="GUANINE NUCLEOTIDE-BINDING PROTEIN BETA G PROTEIN BETA"/>
    <property type="match status" value="1"/>
</dbReference>
<evidence type="ECO:0000313" key="8">
    <source>
        <dbReference type="Proteomes" id="UP000076881"/>
    </source>
</evidence>
<evidence type="ECO:0000256" key="3">
    <source>
        <dbReference type="ARBA" id="ARBA00022737"/>
    </source>
</evidence>
<evidence type="ECO:0000256" key="1">
    <source>
        <dbReference type="ARBA" id="ARBA00009768"/>
    </source>
</evidence>
<dbReference type="OrthoDB" id="10255630at2759"/>
<dbReference type="SUPFAM" id="SSF50978">
    <property type="entry name" value="WD40 repeat-like"/>
    <property type="match status" value="1"/>
</dbReference>
<evidence type="ECO:0000256" key="2">
    <source>
        <dbReference type="ARBA" id="ARBA00022574"/>
    </source>
</evidence>